<keyword evidence="1" id="KW-1133">Transmembrane helix</keyword>
<gene>
    <name evidence="2" type="ORF">B0H94_11145</name>
</gene>
<protein>
    <recommendedName>
        <fullName evidence="4">FtsX-like permease family protein</fullName>
    </recommendedName>
</protein>
<evidence type="ECO:0000313" key="3">
    <source>
        <dbReference type="Proteomes" id="UP000242310"/>
    </source>
</evidence>
<feature type="transmembrane region" description="Helical" evidence="1">
    <location>
        <begin position="37"/>
        <end position="57"/>
    </location>
</feature>
<evidence type="ECO:0000313" key="2">
    <source>
        <dbReference type="EMBL" id="PSL43222.1"/>
    </source>
</evidence>
<evidence type="ECO:0008006" key="4">
    <source>
        <dbReference type="Google" id="ProtNLM"/>
    </source>
</evidence>
<dbReference type="Proteomes" id="UP000242310">
    <property type="component" value="Unassembled WGS sequence"/>
</dbReference>
<keyword evidence="1" id="KW-0812">Transmembrane</keyword>
<dbReference type="AlphaFoldDB" id="A0A2P8HAH4"/>
<comment type="caution">
    <text evidence="2">The sequence shown here is derived from an EMBL/GenBank/DDBJ whole genome shotgun (WGS) entry which is preliminary data.</text>
</comment>
<accession>A0A2P8HAH4</accession>
<keyword evidence="1" id="KW-0472">Membrane</keyword>
<dbReference type="EMBL" id="PYAV01000011">
    <property type="protein sequence ID" value="PSL43222.1"/>
    <property type="molecule type" value="Genomic_DNA"/>
</dbReference>
<name>A0A2P8HAH4_9BACI</name>
<sequence length="104" mass="11657">MLTAIKVTSHARKYISVKFLLKNVTYLRSVVVVKLRGFSLGVLGVLIGLVVLGVLRWAGLPVYSERVLSFVLGEPTLWNFTPLILISMLVIFLMLRKVRRSGNT</sequence>
<evidence type="ECO:0000256" key="1">
    <source>
        <dbReference type="SAM" id="Phobius"/>
    </source>
</evidence>
<keyword evidence="3" id="KW-1185">Reference proteome</keyword>
<organism evidence="2 3">
    <name type="scientific">Salsuginibacillus halophilus</name>
    <dbReference type="NCBI Taxonomy" id="517424"/>
    <lineage>
        <taxon>Bacteria</taxon>
        <taxon>Bacillati</taxon>
        <taxon>Bacillota</taxon>
        <taxon>Bacilli</taxon>
        <taxon>Bacillales</taxon>
        <taxon>Bacillaceae</taxon>
        <taxon>Salsuginibacillus</taxon>
    </lineage>
</organism>
<reference evidence="2 3" key="1">
    <citation type="submission" date="2018-03" db="EMBL/GenBank/DDBJ databases">
        <title>Genomic Encyclopedia of Type Strains, Phase III (KMG-III): the genomes of soil and plant-associated and newly described type strains.</title>
        <authorList>
            <person name="Whitman W."/>
        </authorList>
    </citation>
    <scope>NUCLEOTIDE SEQUENCE [LARGE SCALE GENOMIC DNA]</scope>
    <source>
        <strain evidence="2 3">CGMCC 1.07653</strain>
    </source>
</reference>
<proteinExistence type="predicted"/>
<feature type="transmembrane region" description="Helical" evidence="1">
    <location>
        <begin position="77"/>
        <end position="95"/>
    </location>
</feature>